<comment type="caution">
    <text evidence="2">The sequence shown here is derived from an EMBL/GenBank/DDBJ whole genome shotgun (WGS) entry which is preliminary data.</text>
</comment>
<name>A0A9P7BE79_9ASCO</name>
<protein>
    <recommendedName>
        <fullName evidence="1">PA14 domain-containing protein</fullName>
    </recommendedName>
</protein>
<dbReference type="InterPro" id="IPR018871">
    <property type="entry name" value="GLEYA_adhesin_domain"/>
</dbReference>
<reference evidence="2" key="1">
    <citation type="submission" date="2020-11" db="EMBL/GenBank/DDBJ databases">
        <title>Kefir isolates.</title>
        <authorList>
            <person name="Marcisauskas S."/>
            <person name="Kim Y."/>
            <person name="Blasche S."/>
        </authorList>
    </citation>
    <scope>NUCLEOTIDE SEQUENCE</scope>
    <source>
        <strain evidence="2">Olga-1</strain>
    </source>
</reference>
<dbReference type="EMBL" id="PUHW01000569">
    <property type="protein sequence ID" value="KAG0686359.1"/>
    <property type="molecule type" value="Genomic_DNA"/>
</dbReference>
<feature type="non-terminal residue" evidence="2">
    <location>
        <position position="1"/>
    </location>
</feature>
<dbReference type="Gene3D" id="2.60.120.1560">
    <property type="match status" value="1"/>
</dbReference>
<dbReference type="Proteomes" id="UP000697127">
    <property type="component" value="Unassembled WGS sequence"/>
</dbReference>
<accession>A0A9P7BE79</accession>
<sequence length="168" mass="18879">STVNGFNAIAYSLSDVFDAITDCNYIGGAYTTLPVVSSTTIVPEYNFIYDFGGDNFWAGFKFTPYTGIYTFEVTTRSNYFSFWIGDAAFVPCSNTYSSDSYKDILLSDLNTGEIITDSNSYAYLEANLYYPFRIVTYGIGDLQEGLIFKFLFGDNWIDIQTQVVLDIP</sequence>
<dbReference type="AlphaFoldDB" id="A0A9P7BE79"/>
<gene>
    <name evidence="2" type="ORF">C6P40_004318</name>
</gene>
<evidence type="ECO:0000313" key="3">
    <source>
        <dbReference type="Proteomes" id="UP000697127"/>
    </source>
</evidence>
<evidence type="ECO:0000313" key="2">
    <source>
        <dbReference type="EMBL" id="KAG0686359.1"/>
    </source>
</evidence>
<keyword evidence="3" id="KW-1185">Reference proteome</keyword>
<organism evidence="2 3">
    <name type="scientific">Pichia californica</name>
    <dbReference type="NCBI Taxonomy" id="460514"/>
    <lineage>
        <taxon>Eukaryota</taxon>
        <taxon>Fungi</taxon>
        <taxon>Dikarya</taxon>
        <taxon>Ascomycota</taxon>
        <taxon>Saccharomycotina</taxon>
        <taxon>Pichiomycetes</taxon>
        <taxon>Pichiales</taxon>
        <taxon>Pichiaceae</taxon>
        <taxon>Pichia</taxon>
    </lineage>
</organism>
<evidence type="ECO:0000259" key="1">
    <source>
        <dbReference type="PROSITE" id="PS51820"/>
    </source>
</evidence>
<proteinExistence type="predicted"/>
<dbReference type="InterPro" id="IPR037524">
    <property type="entry name" value="PA14/GLEYA"/>
</dbReference>
<feature type="non-terminal residue" evidence="2">
    <location>
        <position position="168"/>
    </location>
</feature>
<dbReference type="PROSITE" id="PS51820">
    <property type="entry name" value="PA14"/>
    <property type="match status" value="1"/>
</dbReference>
<dbReference type="Pfam" id="PF10528">
    <property type="entry name" value="GLEYA"/>
    <property type="match status" value="1"/>
</dbReference>
<feature type="domain" description="PA14" evidence="1">
    <location>
        <begin position="1"/>
        <end position="164"/>
    </location>
</feature>